<dbReference type="PANTHER" id="PTHR15020">
    <property type="entry name" value="FLAVIN REDUCTASE-RELATED"/>
    <property type="match status" value="1"/>
</dbReference>
<reference evidence="2 3" key="1">
    <citation type="submission" date="2019-12" db="EMBL/GenBank/DDBJ databases">
        <authorList>
            <person name="Kim Y.S."/>
        </authorList>
    </citation>
    <scope>NUCLEOTIDE SEQUENCE [LARGE SCALE GENOMIC DNA]</scope>
    <source>
        <strain evidence="2 3">MMS17-SY077</strain>
    </source>
</reference>
<evidence type="ECO:0000259" key="1">
    <source>
        <dbReference type="Pfam" id="PF13460"/>
    </source>
</evidence>
<dbReference type="SUPFAM" id="SSF51735">
    <property type="entry name" value="NAD(P)-binding Rossmann-fold domains"/>
    <property type="match status" value="1"/>
</dbReference>
<dbReference type="Pfam" id="PF13460">
    <property type="entry name" value="NAD_binding_10"/>
    <property type="match status" value="1"/>
</dbReference>
<dbReference type="InterPro" id="IPR016040">
    <property type="entry name" value="NAD(P)-bd_dom"/>
</dbReference>
<name>A0A6I4NV60_9MICO</name>
<evidence type="ECO:0000313" key="3">
    <source>
        <dbReference type="Proteomes" id="UP000438182"/>
    </source>
</evidence>
<dbReference type="Gene3D" id="3.40.50.720">
    <property type="entry name" value="NAD(P)-binding Rossmann-like Domain"/>
    <property type="match status" value="1"/>
</dbReference>
<comment type="caution">
    <text evidence="2">The sequence shown here is derived from an EMBL/GenBank/DDBJ whole genome shotgun (WGS) entry which is preliminary data.</text>
</comment>
<dbReference type="Proteomes" id="UP000438182">
    <property type="component" value="Unassembled WGS sequence"/>
</dbReference>
<protein>
    <submittedName>
        <fullName evidence="2">NAD(P)H-binding protein</fullName>
    </submittedName>
</protein>
<sequence>MDTIVIGASSGTGRAVVDALLGRGHRVTAVSRRATERIAPREGLTVVDADATDPAALDRLLPGHDAIVLTVGITEPPMRVRLRGPKATTLDVRSRATAAVLDAARRAGIRRIVVQSSYGVGQSRDKLGFVNRLYFALLLKPQIFDTEVQEGMLRGSGLDWTIVQPVFLTDEPGEERFTATDGRIRGHSVSRRAVAQLHAELAESTDLVHESVAVSG</sequence>
<keyword evidence="3" id="KW-1185">Reference proteome</keyword>
<feature type="domain" description="NAD(P)-binding" evidence="1">
    <location>
        <begin position="7"/>
        <end position="203"/>
    </location>
</feature>
<evidence type="ECO:0000313" key="2">
    <source>
        <dbReference type="EMBL" id="MWB98190.1"/>
    </source>
</evidence>
<dbReference type="EMBL" id="WSTA01000021">
    <property type="protein sequence ID" value="MWB98190.1"/>
    <property type="molecule type" value="Genomic_DNA"/>
</dbReference>
<dbReference type="AlphaFoldDB" id="A0A6I4NV60"/>
<gene>
    <name evidence="2" type="ORF">GB864_06465</name>
</gene>
<accession>A0A6I4NV60</accession>
<proteinExistence type="predicted"/>
<dbReference type="PANTHER" id="PTHR15020:SF50">
    <property type="entry name" value="UPF0659 PROTEIN YMR090W"/>
    <property type="match status" value="1"/>
</dbReference>
<dbReference type="InterPro" id="IPR036291">
    <property type="entry name" value="NAD(P)-bd_dom_sf"/>
</dbReference>
<organism evidence="2 3">
    <name type="scientific">Agromyces seonyuensis</name>
    <dbReference type="NCBI Taxonomy" id="2662446"/>
    <lineage>
        <taxon>Bacteria</taxon>
        <taxon>Bacillati</taxon>
        <taxon>Actinomycetota</taxon>
        <taxon>Actinomycetes</taxon>
        <taxon>Micrococcales</taxon>
        <taxon>Microbacteriaceae</taxon>
        <taxon>Agromyces</taxon>
    </lineage>
</organism>
<dbReference type="RefSeq" id="WP_160423532.1">
    <property type="nucleotide sequence ID" value="NZ_WSTA01000021.1"/>
</dbReference>